<sequence>MRAICAIDANYVRGGDIKTLFLDDAVTGQKVFALVLLSCALLFTDYFTDHLDGVRSTLNVVVTPVIYVANVPGRTLRGVEEIVESRSDMRDRLLSLEQEKLILSAQTAQMAALIAENNRLRELLGSAAKLRDHVLVSELVGVNPDPGKDEIIVDNGSRDRVQVGQPVLDAYGLIGQVIEVSATASRVMLITDDRHSLPVQVNRSNLRLVARGTGVSGQLELQHVQPTADIAVGDLLVSSGLGGRFPVGYPVAYVSELKHDPGRPFVETRATPSARLERSRHVLLVFSTDQLGTSPVVAP</sequence>
<feature type="coiled-coil region" evidence="6">
    <location>
        <begin position="79"/>
        <end position="123"/>
    </location>
</feature>
<dbReference type="InterPro" id="IPR055342">
    <property type="entry name" value="MreC_beta-barrel_core"/>
</dbReference>
<proteinExistence type="inferred from homology"/>
<dbReference type="InterPro" id="IPR007221">
    <property type="entry name" value="MreC"/>
</dbReference>
<comment type="function">
    <text evidence="5">Involved in formation and maintenance of cell shape.</text>
</comment>
<comment type="similarity">
    <text evidence="1 5">Belongs to the MreC family.</text>
</comment>
<keyword evidence="3 5" id="KW-0133">Cell shape</keyword>
<dbReference type="InterPro" id="IPR042175">
    <property type="entry name" value="Cell/Rod_MreC_2"/>
</dbReference>
<dbReference type="PANTHER" id="PTHR34138:SF1">
    <property type="entry name" value="CELL SHAPE-DETERMINING PROTEIN MREC"/>
    <property type="match status" value="1"/>
</dbReference>
<gene>
    <name evidence="8" type="ORF">CNE99_10585</name>
</gene>
<dbReference type="NCBIfam" id="TIGR00219">
    <property type="entry name" value="mreC"/>
    <property type="match status" value="1"/>
</dbReference>
<dbReference type="PANTHER" id="PTHR34138">
    <property type="entry name" value="CELL SHAPE-DETERMINING PROTEIN MREC"/>
    <property type="match status" value="1"/>
</dbReference>
<name>A0A2A5WHN1_9GAMM</name>
<evidence type="ECO:0000256" key="6">
    <source>
        <dbReference type="SAM" id="Coils"/>
    </source>
</evidence>
<dbReference type="GO" id="GO:0008360">
    <property type="term" value="P:regulation of cell shape"/>
    <property type="evidence" value="ECO:0007669"/>
    <property type="project" value="UniProtKB-KW"/>
</dbReference>
<dbReference type="Pfam" id="PF04085">
    <property type="entry name" value="MreC"/>
    <property type="match status" value="1"/>
</dbReference>
<evidence type="ECO:0000256" key="3">
    <source>
        <dbReference type="ARBA" id="ARBA00022960"/>
    </source>
</evidence>
<reference evidence="8 9" key="1">
    <citation type="submission" date="2017-08" db="EMBL/GenBank/DDBJ databases">
        <title>Fine stratification of microbial communities through a metagenomic profile of the photic zone.</title>
        <authorList>
            <person name="Haro-Moreno J.M."/>
            <person name="Lopez-Perez M."/>
            <person name="De La Torre J."/>
            <person name="Picazo A."/>
            <person name="Camacho A."/>
            <person name="Rodriguez-Valera F."/>
        </authorList>
    </citation>
    <scope>NUCLEOTIDE SEQUENCE [LARGE SCALE GENOMIC DNA]</scope>
    <source>
        <strain evidence="8">MED-G24</strain>
    </source>
</reference>
<dbReference type="GO" id="GO:0005886">
    <property type="term" value="C:plasma membrane"/>
    <property type="evidence" value="ECO:0007669"/>
    <property type="project" value="TreeGrafter"/>
</dbReference>
<protein>
    <recommendedName>
        <fullName evidence="2 5">Cell shape-determining protein MreC</fullName>
    </recommendedName>
    <alternativeName>
        <fullName evidence="4 5">Cell shape protein MreC</fullName>
    </alternativeName>
</protein>
<dbReference type="PIRSF" id="PIRSF038471">
    <property type="entry name" value="MreC"/>
    <property type="match status" value="1"/>
</dbReference>
<dbReference type="Gene3D" id="2.40.10.350">
    <property type="entry name" value="Rod shape-determining protein MreC, domain 2"/>
    <property type="match status" value="1"/>
</dbReference>
<dbReference type="Proteomes" id="UP000219327">
    <property type="component" value="Unassembled WGS sequence"/>
</dbReference>
<dbReference type="AlphaFoldDB" id="A0A2A5WHN1"/>
<evidence type="ECO:0000256" key="5">
    <source>
        <dbReference type="PIRNR" id="PIRNR038471"/>
    </source>
</evidence>
<evidence type="ECO:0000256" key="4">
    <source>
        <dbReference type="ARBA" id="ARBA00032089"/>
    </source>
</evidence>
<organism evidence="8 9">
    <name type="scientific">OM182 bacterium MED-G24</name>
    <dbReference type="NCBI Taxonomy" id="1986255"/>
    <lineage>
        <taxon>Bacteria</taxon>
        <taxon>Pseudomonadati</taxon>
        <taxon>Pseudomonadota</taxon>
        <taxon>Gammaproteobacteria</taxon>
        <taxon>OMG group</taxon>
        <taxon>OM182 clade</taxon>
    </lineage>
</organism>
<feature type="domain" description="Rod shape-determining protein MreC beta-barrel core" evidence="7">
    <location>
        <begin position="140"/>
        <end position="285"/>
    </location>
</feature>
<dbReference type="Gene3D" id="2.40.10.340">
    <property type="entry name" value="Rod shape-determining protein MreC, domain 1"/>
    <property type="match status" value="1"/>
</dbReference>
<dbReference type="InterPro" id="IPR042177">
    <property type="entry name" value="Cell/Rod_1"/>
</dbReference>
<comment type="caution">
    <text evidence="8">The sequence shown here is derived from an EMBL/GenBank/DDBJ whole genome shotgun (WGS) entry which is preliminary data.</text>
</comment>
<keyword evidence="6" id="KW-0175">Coiled coil</keyword>
<evidence type="ECO:0000256" key="1">
    <source>
        <dbReference type="ARBA" id="ARBA00009369"/>
    </source>
</evidence>
<dbReference type="EMBL" id="NTKD01000081">
    <property type="protein sequence ID" value="PDH35813.1"/>
    <property type="molecule type" value="Genomic_DNA"/>
</dbReference>
<evidence type="ECO:0000313" key="9">
    <source>
        <dbReference type="Proteomes" id="UP000219327"/>
    </source>
</evidence>
<evidence type="ECO:0000313" key="8">
    <source>
        <dbReference type="EMBL" id="PDH35813.1"/>
    </source>
</evidence>
<evidence type="ECO:0000259" key="7">
    <source>
        <dbReference type="Pfam" id="PF04085"/>
    </source>
</evidence>
<accession>A0A2A5WHN1</accession>
<evidence type="ECO:0000256" key="2">
    <source>
        <dbReference type="ARBA" id="ARBA00013855"/>
    </source>
</evidence>